<dbReference type="RefSeq" id="XP_001329555.1">
    <property type="nucleotide sequence ID" value="XM_001329520.1"/>
</dbReference>
<protein>
    <recommendedName>
        <fullName evidence="3">DUF3447 domain-containing protein</fullName>
    </recommendedName>
</protein>
<organism evidence="1 2">
    <name type="scientific">Trichomonas vaginalis (strain ATCC PRA-98 / G3)</name>
    <dbReference type="NCBI Taxonomy" id="412133"/>
    <lineage>
        <taxon>Eukaryota</taxon>
        <taxon>Metamonada</taxon>
        <taxon>Parabasalia</taxon>
        <taxon>Trichomonadida</taxon>
        <taxon>Trichomonadidae</taxon>
        <taxon>Trichomonas</taxon>
    </lineage>
</organism>
<dbReference type="Proteomes" id="UP000001542">
    <property type="component" value="Unassembled WGS sequence"/>
</dbReference>
<dbReference type="InParanoid" id="A2DQP8"/>
<dbReference type="VEuPathDB" id="TrichDB:TVAGG3_0589940"/>
<dbReference type="AlphaFoldDB" id="A2DQP8"/>
<proteinExistence type="predicted"/>
<evidence type="ECO:0008006" key="3">
    <source>
        <dbReference type="Google" id="ProtNLM"/>
    </source>
</evidence>
<dbReference type="SMR" id="A2DQP8"/>
<dbReference type="EMBL" id="DS113232">
    <property type="protein sequence ID" value="EAY17332.1"/>
    <property type="molecule type" value="Genomic_DNA"/>
</dbReference>
<reference evidence="1" key="2">
    <citation type="journal article" date="2007" name="Science">
        <title>Draft genome sequence of the sexually transmitted pathogen Trichomonas vaginalis.</title>
        <authorList>
            <person name="Carlton J.M."/>
            <person name="Hirt R.P."/>
            <person name="Silva J.C."/>
            <person name="Delcher A.L."/>
            <person name="Schatz M."/>
            <person name="Zhao Q."/>
            <person name="Wortman J.R."/>
            <person name="Bidwell S.L."/>
            <person name="Alsmark U.C.M."/>
            <person name="Besteiro S."/>
            <person name="Sicheritz-Ponten T."/>
            <person name="Noel C.J."/>
            <person name="Dacks J.B."/>
            <person name="Foster P.G."/>
            <person name="Simillion C."/>
            <person name="Van de Peer Y."/>
            <person name="Miranda-Saavedra D."/>
            <person name="Barton G.J."/>
            <person name="Westrop G.D."/>
            <person name="Mueller S."/>
            <person name="Dessi D."/>
            <person name="Fiori P.L."/>
            <person name="Ren Q."/>
            <person name="Paulsen I."/>
            <person name="Zhang H."/>
            <person name="Bastida-Corcuera F.D."/>
            <person name="Simoes-Barbosa A."/>
            <person name="Brown M.T."/>
            <person name="Hayes R.D."/>
            <person name="Mukherjee M."/>
            <person name="Okumura C.Y."/>
            <person name="Schneider R."/>
            <person name="Smith A.J."/>
            <person name="Vanacova S."/>
            <person name="Villalvazo M."/>
            <person name="Haas B.J."/>
            <person name="Pertea M."/>
            <person name="Feldblyum T.V."/>
            <person name="Utterback T.R."/>
            <person name="Shu C.L."/>
            <person name="Osoegawa K."/>
            <person name="de Jong P.J."/>
            <person name="Hrdy I."/>
            <person name="Horvathova L."/>
            <person name="Zubacova Z."/>
            <person name="Dolezal P."/>
            <person name="Malik S.B."/>
            <person name="Logsdon J.M. Jr."/>
            <person name="Henze K."/>
            <person name="Gupta A."/>
            <person name="Wang C.C."/>
            <person name="Dunne R.L."/>
            <person name="Upcroft J.A."/>
            <person name="Upcroft P."/>
            <person name="White O."/>
            <person name="Salzberg S.L."/>
            <person name="Tang P."/>
            <person name="Chiu C.-H."/>
            <person name="Lee Y.-S."/>
            <person name="Embley T.M."/>
            <person name="Coombs G.H."/>
            <person name="Mottram J.C."/>
            <person name="Tachezy J."/>
            <person name="Fraser-Liggett C.M."/>
            <person name="Johnson P.J."/>
        </authorList>
    </citation>
    <scope>NUCLEOTIDE SEQUENCE [LARGE SCALE GENOMIC DNA]</scope>
    <source>
        <strain evidence="1">G3</strain>
    </source>
</reference>
<accession>A2DQP8</accession>
<keyword evidence="2" id="KW-1185">Reference proteome</keyword>
<dbReference type="PANTHER" id="PTHR24159:SF5">
    <property type="entry name" value="ANK_REP_REGION DOMAIN-CONTAINING PROTEIN"/>
    <property type="match status" value="1"/>
</dbReference>
<sequence length="282" mass="33175">MQPEYKFVEDFSNAELLDIFVIPNQASKIIWDVNSNNIKQISSQIICLVKNNKINIQMIHYLIDKFSEMREKDIEIFAELYQGITNEIPYNIKPTNKRLADLLYYKGHRYSNDKDFSPKKTEEEALYIYSTESPLYCIAWDDINGLKSKFPDSSIEKLIWYKMHPIDYAIKYGSELCFNYLKNLGAKYHKKSAKYAIKGRNINIFMQMVDDGVSFDNLFDLALYYKNYEIAEYIQTHFKPNNVSLIRSLDFGNYDIASYLINKGVDVNEVYIHILILFIIIL</sequence>
<dbReference type="VEuPathDB" id="TrichDB:TVAG_266950"/>
<dbReference type="SUPFAM" id="SSF48403">
    <property type="entry name" value="Ankyrin repeat"/>
    <property type="match status" value="1"/>
</dbReference>
<dbReference type="InterPro" id="IPR036770">
    <property type="entry name" value="Ankyrin_rpt-contain_sf"/>
</dbReference>
<evidence type="ECO:0000313" key="2">
    <source>
        <dbReference type="Proteomes" id="UP000001542"/>
    </source>
</evidence>
<dbReference type="PANTHER" id="PTHR24159">
    <property type="match status" value="1"/>
</dbReference>
<evidence type="ECO:0000313" key="1">
    <source>
        <dbReference type="EMBL" id="EAY17332.1"/>
    </source>
</evidence>
<dbReference type="KEGG" id="tva:4775349"/>
<name>A2DQP8_TRIV3</name>
<gene>
    <name evidence="1" type="ORF">TVAG_266950</name>
</gene>
<reference evidence="1" key="1">
    <citation type="submission" date="2006-10" db="EMBL/GenBank/DDBJ databases">
        <authorList>
            <person name="Amadeo P."/>
            <person name="Zhao Q."/>
            <person name="Wortman J."/>
            <person name="Fraser-Liggett C."/>
            <person name="Carlton J."/>
        </authorList>
    </citation>
    <scope>NUCLEOTIDE SEQUENCE</scope>
    <source>
        <strain evidence="1">G3</strain>
    </source>
</reference>